<evidence type="ECO:0000256" key="6">
    <source>
        <dbReference type="ARBA" id="ARBA00022989"/>
    </source>
</evidence>
<proteinExistence type="inferred from homology"/>
<dbReference type="GO" id="GO:1903785">
    <property type="term" value="P:L-valine transmembrane transport"/>
    <property type="evidence" value="ECO:0007669"/>
    <property type="project" value="TreeGrafter"/>
</dbReference>
<evidence type="ECO:0000256" key="4">
    <source>
        <dbReference type="ARBA" id="ARBA00022475"/>
    </source>
</evidence>
<comment type="similarity">
    <text evidence="2">Belongs to the AzlC family.</text>
</comment>
<keyword evidence="5 8" id="KW-0812">Transmembrane</keyword>
<dbReference type="AlphaFoldDB" id="A0A0J8J802"/>
<keyword evidence="10" id="KW-1185">Reference proteome</keyword>
<keyword evidence="4" id="KW-1003">Cell membrane</keyword>
<dbReference type="InterPro" id="IPR011606">
    <property type="entry name" value="Brnchd-chn_aa_trnsp_permease"/>
</dbReference>
<dbReference type="PANTHER" id="PTHR34979">
    <property type="entry name" value="INNER MEMBRANE PROTEIN YGAZ"/>
    <property type="match status" value="1"/>
</dbReference>
<dbReference type="OrthoDB" id="3177005at2"/>
<comment type="subcellular location">
    <subcellularLocation>
        <location evidence="1">Cell membrane</location>
        <topology evidence="1">Multi-pass membrane protein</topology>
    </subcellularLocation>
</comment>
<feature type="transmembrane region" description="Helical" evidence="8">
    <location>
        <begin position="136"/>
        <end position="155"/>
    </location>
</feature>
<protein>
    <submittedName>
        <fullName evidence="9">Uncharacterized protein</fullName>
    </submittedName>
</protein>
<accession>A0A0J8J802</accession>
<evidence type="ECO:0000313" key="9">
    <source>
        <dbReference type="EMBL" id="KMT60461.1"/>
    </source>
</evidence>
<name>A0A0J8J802_9LIST</name>
<dbReference type="RefSeq" id="WP_007475738.1">
    <property type="nucleotide sequence ID" value="NZ_KQ130610.1"/>
</dbReference>
<keyword evidence="6 8" id="KW-1133">Transmembrane helix</keyword>
<feature type="transmembrane region" description="Helical" evidence="8">
    <location>
        <begin position="20"/>
        <end position="44"/>
    </location>
</feature>
<keyword evidence="7 8" id="KW-0472">Membrane</keyword>
<reference evidence="9 10" key="1">
    <citation type="journal article" date="2015" name="Genome Biol. Evol.">
        <title>Comparative Genomics of Listeria Sensu Lato: Genus-Wide Differences in Evolutionary Dynamics and the Progressive Gain of Complex, Potentially Pathogenicity-Related Traits through Lateral Gene Transfer.</title>
        <authorList>
            <person name="Chiara M."/>
            <person name="Caruso M."/>
            <person name="D'Erchia A.M."/>
            <person name="Manzari C."/>
            <person name="Fraccalvieri R."/>
            <person name="Goffredo E."/>
            <person name="Latorre L."/>
            <person name="Miccolupo A."/>
            <person name="Padalino I."/>
            <person name="Santagada G."/>
            <person name="Chiocco D."/>
            <person name="Pesole G."/>
            <person name="Horner D.S."/>
            <person name="Parisi A."/>
        </authorList>
    </citation>
    <scope>NUCLEOTIDE SEQUENCE [LARGE SCALE GENOMIC DNA]</scope>
    <source>
        <strain evidence="9 10">1991</strain>
    </source>
</reference>
<dbReference type="Proteomes" id="UP000052258">
    <property type="component" value="Unassembled WGS sequence"/>
</dbReference>
<evidence type="ECO:0000256" key="3">
    <source>
        <dbReference type="ARBA" id="ARBA00022448"/>
    </source>
</evidence>
<evidence type="ECO:0000256" key="2">
    <source>
        <dbReference type="ARBA" id="ARBA00010735"/>
    </source>
</evidence>
<evidence type="ECO:0000256" key="5">
    <source>
        <dbReference type="ARBA" id="ARBA00022692"/>
    </source>
</evidence>
<sequence>MEKELSFLDGVKACLPTVLGYVGIGIAAGVVGNASHLSFVEITLLSALVYAGAAQFIISGLLLLHSPISAIVTTTFLINSRHLLMSTATAPYFKKDSILNNIGIGALLTDESFAVAMNQVSNKKPINARWMHGLNVTAYLTWIVACLFGAIIGNWMPNPEMFGLDFALTAMFIGLLYLQLISDKSKKITNALLIMGTVALLVYFCMRLMTPELAILSATLIGCLIGVVTDKWQSVHTRS</sequence>
<gene>
    <name evidence="9" type="ORF">X560_0589</name>
</gene>
<dbReference type="Pfam" id="PF03591">
    <property type="entry name" value="AzlC"/>
    <property type="match status" value="1"/>
</dbReference>
<dbReference type="EMBL" id="AZHO01000007">
    <property type="protein sequence ID" value="KMT60461.1"/>
    <property type="molecule type" value="Genomic_DNA"/>
</dbReference>
<dbReference type="GO" id="GO:0005886">
    <property type="term" value="C:plasma membrane"/>
    <property type="evidence" value="ECO:0007669"/>
    <property type="project" value="UniProtKB-SubCell"/>
</dbReference>
<feature type="transmembrane region" description="Helical" evidence="8">
    <location>
        <begin position="161"/>
        <end position="178"/>
    </location>
</feature>
<evidence type="ECO:0000256" key="1">
    <source>
        <dbReference type="ARBA" id="ARBA00004651"/>
    </source>
</evidence>
<organism evidence="9 10">
    <name type="scientific">Listeria fleischmannii 1991</name>
    <dbReference type="NCBI Taxonomy" id="1430899"/>
    <lineage>
        <taxon>Bacteria</taxon>
        <taxon>Bacillati</taxon>
        <taxon>Bacillota</taxon>
        <taxon>Bacilli</taxon>
        <taxon>Bacillales</taxon>
        <taxon>Listeriaceae</taxon>
        <taxon>Listeria</taxon>
    </lineage>
</organism>
<evidence type="ECO:0000256" key="8">
    <source>
        <dbReference type="SAM" id="Phobius"/>
    </source>
</evidence>
<dbReference type="PANTHER" id="PTHR34979:SF1">
    <property type="entry name" value="INNER MEMBRANE PROTEIN YGAZ"/>
    <property type="match status" value="1"/>
</dbReference>
<feature type="transmembrane region" description="Helical" evidence="8">
    <location>
        <begin position="190"/>
        <end position="209"/>
    </location>
</feature>
<dbReference type="PATRIC" id="fig|1430899.3.peg.613"/>
<comment type="caution">
    <text evidence="9">The sequence shown here is derived from an EMBL/GenBank/DDBJ whole genome shotgun (WGS) entry which is preliminary data.</text>
</comment>
<keyword evidence="3" id="KW-0813">Transport</keyword>
<evidence type="ECO:0000313" key="10">
    <source>
        <dbReference type="Proteomes" id="UP000052258"/>
    </source>
</evidence>
<evidence type="ECO:0000256" key="7">
    <source>
        <dbReference type="ARBA" id="ARBA00023136"/>
    </source>
</evidence>